<dbReference type="Pfam" id="PF18335">
    <property type="entry name" value="SH3_13"/>
    <property type="match status" value="1"/>
</dbReference>
<dbReference type="STRING" id="306541.SAMN05421668_10275"/>
<sequence length="775" mass="88560">MSEETKYIRGELIYTIYTNQAEHFSIAKIKVLKTNEAFDEDELVVKGYFGEIFPGEAYVFYGEFVHHKKFGEQYHVDHYERYVPKTEEGLVSYLSSDLFPKIGKKTASRIVEALGEGAINKIIRAPDVLKDIKGLNDERRTILVERLKTYQGFDTVVVALQKVGIGLKLAQKIYQHYQDEAINILEENPYQYVFDIEGFGFHRADLIATDRGISLNHPSRIRAGILYVLNESLNDGHVFLPKDLIREKVNRLLEARRYDITDEMLMKELVEMAEEEYLVEEQDRIYLPVSYYAEAGLTTQLKRISELEVEETIVEADLLKVVGEVEEEEHLTYGKVQYEAIKQALMTKVMILTGGPGTGKTTVIKGILKAYSELNDVSMKLQDYAKRSEFPYILTAPTGRAAKRITESTGLPAYTIHRLLGWDGHQHFEKTQDNPLEGKMIIIDEFSMVDIFLANQLFKAIPSSMQVLLVGDEDQLPSVGPGQVLSDLLHSHQVTQIKLDEVYRQKEGSKIITLAHQIKHDELTAADLTKASDFNFIPCQRHQLLHSIETIVIRAIERGFDIQDIQILAPMYKTDVGINEINARIQSVVNPKRKGARELHTKDTVFRTGDKVIQLVNQPEDNVFNGDIGKITAIFRENENIDGEDQVIVTFEEDDVTYTRQDLLNITHAYCISIHKSQGSEFPIVVMPVDRAYRRMLRKNLLYTAMTRAKQSLIICGDQAAFLEGVTTIDTNERYTTLIERLTGVFTDKDYRERLEEDLEEQALGDEDVSPFDFM</sequence>
<feature type="domain" description="UvrD-like helicase C-terminal" evidence="4">
    <location>
        <begin position="668"/>
        <end position="715"/>
    </location>
</feature>
<comment type="catalytic activity">
    <reaction evidence="3">
        <text>ATP + H2O = ADP + phosphate + H(+)</text>
        <dbReference type="Rhea" id="RHEA:13065"/>
        <dbReference type="ChEBI" id="CHEBI:15377"/>
        <dbReference type="ChEBI" id="CHEBI:15378"/>
        <dbReference type="ChEBI" id="CHEBI:30616"/>
        <dbReference type="ChEBI" id="CHEBI:43474"/>
        <dbReference type="ChEBI" id="CHEBI:456216"/>
        <dbReference type="EC" id="5.6.2.3"/>
    </reaction>
</comment>
<protein>
    <recommendedName>
        <fullName evidence="3">ATP-dependent RecD2 DNA helicase</fullName>
        <ecNumber evidence="3">5.6.2.3</ecNumber>
    </recommendedName>
    <alternativeName>
        <fullName evidence="3">DNA 5'-3' helicase subunit RecD2</fullName>
    </alternativeName>
</protein>
<reference evidence="9 10" key="1">
    <citation type="submission" date="2016-10" db="EMBL/GenBank/DDBJ databases">
        <authorList>
            <person name="de Groot N.N."/>
        </authorList>
    </citation>
    <scope>NUCLEOTIDE SEQUENCE [LARGE SCALE GENOMIC DNA]</scope>
    <source>
        <strain evidence="9 10">DSM 17074</strain>
    </source>
</reference>
<dbReference type="InterPro" id="IPR027785">
    <property type="entry name" value="UvrD-like_helicase_C"/>
</dbReference>
<feature type="domain" description="ATP-dependent RecD2 DNA helicase OB-fold" evidence="7">
    <location>
        <begin position="6"/>
        <end position="84"/>
    </location>
</feature>
<dbReference type="GO" id="GO:0043139">
    <property type="term" value="F:5'-3' DNA helicase activity"/>
    <property type="evidence" value="ECO:0007669"/>
    <property type="project" value="UniProtKB-UniRule"/>
</dbReference>
<evidence type="ECO:0000313" key="11">
    <source>
        <dbReference type="Proteomes" id="UP000321773"/>
    </source>
</evidence>
<dbReference type="InterPro" id="IPR055446">
    <property type="entry name" value="RecD2_N_OB"/>
</dbReference>
<dbReference type="PANTHER" id="PTHR43788:SF6">
    <property type="entry name" value="DNA HELICASE B"/>
    <property type="match status" value="1"/>
</dbReference>
<dbReference type="GO" id="GO:0006310">
    <property type="term" value="P:DNA recombination"/>
    <property type="evidence" value="ECO:0007669"/>
    <property type="project" value="InterPro"/>
</dbReference>
<evidence type="ECO:0000313" key="9">
    <source>
        <dbReference type="EMBL" id="SFS41254.1"/>
    </source>
</evidence>
<evidence type="ECO:0000259" key="6">
    <source>
        <dbReference type="Pfam" id="PF18335"/>
    </source>
</evidence>
<keyword evidence="3" id="KW-0413">Isomerase</keyword>
<dbReference type="InterPro" id="IPR041451">
    <property type="entry name" value="RecD2_SH13"/>
</dbReference>
<dbReference type="Proteomes" id="UP000321773">
    <property type="component" value="Unassembled WGS sequence"/>
</dbReference>
<dbReference type="Pfam" id="PF23139">
    <property type="entry name" value="OB_YrrC"/>
    <property type="match status" value="1"/>
</dbReference>
<keyword evidence="2 3" id="KW-0067">ATP-binding</keyword>
<dbReference type="Pfam" id="PF13538">
    <property type="entry name" value="UvrD_C_2"/>
    <property type="match status" value="1"/>
</dbReference>
<dbReference type="CDD" id="cd18809">
    <property type="entry name" value="SF1_C_RecD"/>
    <property type="match status" value="1"/>
</dbReference>
<dbReference type="InterPro" id="IPR050534">
    <property type="entry name" value="Coronavir_polyprotein_1ab"/>
</dbReference>
<dbReference type="Gene3D" id="2.30.30.940">
    <property type="match status" value="1"/>
</dbReference>
<evidence type="ECO:0000256" key="3">
    <source>
        <dbReference type="HAMAP-Rule" id="MF_01488"/>
    </source>
</evidence>
<evidence type="ECO:0000256" key="2">
    <source>
        <dbReference type="ARBA" id="ARBA00022840"/>
    </source>
</evidence>
<dbReference type="Pfam" id="PF14490">
    <property type="entry name" value="HHH_RecD2"/>
    <property type="match status" value="1"/>
</dbReference>
<dbReference type="GO" id="GO:0009338">
    <property type="term" value="C:exodeoxyribonuclease V complex"/>
    <property type="evidence" value="ECO:0007669"/>
    <property type="project" value="TreeGrafter"/>
</dbReference>
<dbReference type="EC" id="5.6.2.3" evidence="3"/>
<evidence type="ECO:0000313" key="10">
    <source>
        <dbReference type="Proteomes" id="UP000199139"/>
    </source>
</evidence>
<dbReference type="InterPro" id="IPR006345">
    <property type="entry name" value="RecD2"/>
</dbReference>
<dbReference type="Gene3D" id="3.40.50.300">
    <property type="entry name" value="P-loop containing nucleotide triphosphate hydrolases"/>
    <property type="match status" value="2"/>
</dbReference>
<dbReference type="InterPro" id="IPR029493">
    <property type="entry name" value="RecD2-like_HHH"/>
</dbReference>
<dbReference type="EMBL" id="BJWJ01000005">
    <property type="protein sequence ID" value="GEM03753.1"/>
    <property type="molecule type" value="Genomic_DNA"/>
</dbReference>
<accession>A0A1I6PM34</accession>
<dbReference type="GO" id="GO:0016787">
    <property type="term" value="F:hydrolase activity"/>
    <property type="evidence" value="ECO:0007669"/>
    <property type="project" value="UniProtKB-KW"/>
</dbReference>
<keyword evidence="3" id="KW-0378">Hydrolase</keyword>
<evidence type="ECO:0000313" key="8">
    <source>
        <dbReference type="EMBL" id="GEM03753.1"/>
    </source>
</evidence>
<dbReference type="NCBIfam" id="TIGR01448">
    <property type="entry name" value="recD_rel"/>
    <property type="match status" value="1"/>
</dbReference>
<dbReference type="InterPro" id="IPR027417">
    <property type="entry name" value="P-loop_NTPase"/>
</dbReference>
<dbReference type="SUPFAM" id="SSF52540">
    <property type="entry name" value="P-loop containing nucleoside triphosphate hydrolases"/>
    <property type="match status" value="2"/>
</dbReference>
<keyword evidence="3" id="KW-0238">DNA-binding</keyword>
<keyword evidence="11" id="KW-1185">Reference proteome</keyword>
<reference evidence="8 11" key="2">
    <citation type="submission" date="2019-07" db="EMBL/GenBank/DDBJ databases">
        <title>Whole genome shotgun sequence of Halolactibacillus miurensis NBRC 100873.</title>
        <authorList>
            <person name="Hosoyama A."/>
            <person name="Uohara A."/>
            <person name="Ohji S."/>
            <person name="Ichikawa N."/>
        </authorList>
    </citation>
    <scope>NUCLEOTIDE SEQUENCE [LARGE SCALE GENOMIC DNA]</scope>
    <source>
        <strain evidence="8 11">NBRC 100873</strain>
    </source>
</reference>
<dbReference type="GO" id="GO:0005524">
    <property type="term" value="F:ATP binding"/>
    <property type="evidence" value="ECO:0007669"/>
    <property type="project" value="UniProtKB-UniRule"/>
</dbReference>
<evidence type="ECO:0000259" key="5">
    <source>
        <dbReference type="Pfam" id="PF14490"/>
    </source>
</evidence>
<feature type="domain" description="ATP-dependent RecD2 DNA helicase-like helix-hairpin-helix" evidence="5">
    <location>
        <begin position="151"/>
        <end position="239"/>
    </location>
</feature>
<evidence type="ECO:0000259" key="7">
    <source>
        <dbReference type="Pfam" id="PF23139"/>
    </source>
</evidence>
<name>A0A1I6PM34_9BACI</name>
<comment type="similarity">
    <text evidence="3">Belongs to the RecD family. RecD2 subfamily.</text>
</comment>
<organism evidence="9 10">
    <name type="scientific">Halolactibacillus miurensis</name>
    <dbReference type="NCBI Taxonomy" id="306541"/>
    <lineage>
        <taxon>Bacteria</taxon>
        <taxon>Bacillati</taxon>
        <taxon>Bacillota</taxon>
        <taxon>Bacilli</taxon>
        <taxon>Bacillales</taxon>
        <taxon>Bacillaceae</taxon>
        <taxon>Halolactibacillus</taxon>
    </lineage>
</organism>
<dbReference type="CDD" id="cd17933">
    <property type="entry name" value="DEXSc_RecD-like"/>
    <property type="match status" value="1"/>
</dbReference>
<feature type="binding site" evidence="3">
    <location>
        <begin position="357"/>
        <end position="361"/>
    </location>
    <ligand>
        <name>ATP</name>
        <dbReference type="ChEBI" id="CHEBI:30616"/>
    </ligand>
</feature>
<dbReference type="HAMAP" id="MF_01488">
    <property type="entry name" value="RecD2"/>
    <property type="match status" value="1"/>
</dbReference>
<dbReference type="Pfam" id="PF13245">
    <property type="entry name" value="AAA_19"/>
    <property type="match status" value="1"/>
</dbReference>
<dbReference type="AlphaFoldDB" id="A0A1I6PM34"/>
<dbReference type="PANTHER" id="PTHR43788">
    <property type="entry name" value="DNA2/NAM7 HELICASE FAMILY MEMBER"/>
    <property type="match status" value="1"/>
</dbReference>
<dbReference type="GO" id="GO:0017116">
    <property type="term" value="F:single-stranded DNA helicase activity"/>
    <property type="evidence" value="ECO:0007669"/>
    <property type="project" value="TreeGrafter"/>
</dbReference>
<feature type="domain" description="ATP-dependent RecD2 DNA helicase SH3" evidence="6">
    <location>
        <begin position="581"/>
        <end position="651"/>
    </location>
</feature>
<dbReference type="RefSeq" id="WP_246806746.1">
    <property type="nucleotide sequence ID" value="NZ_BJWJ01000005.1"/>
</dbReference>
<keyword evidence="1 3" id="KW-0547">Nucleotide-binding</keyword>
<comment type="function">
    <text evidence="3">DNA-dependent ATPase and ATP-dependent 5'-3' DNA helicase. Has no activity on blunt DNA or DNA with 3'-overhangs, requires at least 10 bases of 5'-ssDNA for helicase activity.</text>
</comment>
<dbReference type="Gene3D" id="1.10.10.2220">
    <property type="match status" value="1"/>
</dbReference>
<evidence type="ECO:0000256" key="1">
    <source>
        <dbReference type="ARBA" id="ARBA00022741"/>
    </source>
</evidence>
<evidence type="ECO:0000259" key="4">
    <source>
        <dbReference type="Pfam" id="PF13538"/>
    </source>
</evidence>
<gene>
    <name evidence="3" type="primary">recD2</name>
    <name evidence="8" type="synonym">yrrC</name>
    <name evidence="8" type="ORF">HMI01_07410</name>
    <name evidence="9" type="ORF">SAMN05421668_10275</name>
</gene>
<dbReference type="EMBL" id="FPAI01000002">
    <property type="protein sequence ID" value="SFS41254.1"/>
    <property type="molecule type" value="Genomic_DNA"/>
</dbReference>
<proteinExistence type="inferred from homology"/>
<dbReference type="GO" id="GO:0003677">
    <property type="term" value="F:DNA binding"/>
    <property type="evidence" value="ECO:0007669"/>
    <property type="project" value="UniProtKB-UniRule"/>
</dbReference>
<dbReference type="Proteomes" id="UP000199139">
    <property type="component" value="Unassembled WGS sequence"/>
</dbReference>
<keyword evidence="3" id="KW-0347">Helicase</keyword>